<dbReference type="EMBL" id="RRYP01000702">
    <property type="protein sequence ID" value="TNV86979.1"/>
    <property type="molecule type" value="Genomic_DNA"/>
</dbReference>
<dbReference type="AlphaFoldDB" id="A0A8J8P6T0"/>
<protein>
    <submittedName>
        <fullName evidence="1">Uncharacterized protein</fullName>
    </submittedName>
</protein>
<evidence type="ECO:0000313" key="1">
    <source>
        <dbReference type="EMBL" id="TNV86979.1"/>
    </source>
</evidence>
<keyword evidence="2" id="KW-1185">Reference proteome</keyword>
<proteinExistence type="predicted"/>
<reference evidence="1" key="1">
    <citation type="submission" date="2019-06" db="EMBL/GenBank/DDBJ databases">
        <authorList>
            <person name="Zheng W."/>
        </authorList>
    </citation>
    <scope>NUCLEOTIDE SEQUENCE</scope>
    <source>
        <strain evidence="1">QDHG01</strain>
    </source>
</reference>
<accession>A0A8J8P6T0</accession>
<organism evidence="1 2">
    <name type="scientific">Halteria grandinella</name>
    <dbReference type="NCBI Taxonomy" id="5974"/>
    <lineage>
        <taxon>Eukaryota</taxon>
        <taxon>Sar</taxon>
        <taxon>Alveolata</taxon>
        <taxon>Ciliophora</taxon>
        <taxon>Intramacronucleata</taxon>
        <taxon>Spirotrichea</taxon>
        <taxon>Stichotrichia</taxon>
        <taxon>Sporadotrichida</taxon>
        <taxon>Halteriidae</taxon>
        <taxon>Halteria</taxon>
    </lineage>
</organism>
<gene>
    <name evidence="1" type="ORF">FGO68_gene15918</name>
</gene>
<dbReference type="Proteomes" id="UP000785679">
    <property type="component" value="Unassembled WGS sequence"/>
</dbReference>
<evidence type="ECO:0000313" key="2">
    <source>
        <dbReference type="Proteomes" id="UP000785679"/>
    </source>
</evidence>
<name>A0A8J8P6T0_HALGN</name>
<sequence length="125" mass="13911">MISSLFLQTLVNFYSYSCLSLRSISILARSRRLQNSTSCIFSITSSELLLVQLLSLSSTYFPSVTLAIIPYAFSSSVRSLSFSFSASLRVIETLIRVSSCEILSLSEFERDESSFSLIQSFSLSV</sequence>
<comment type="caution">
    <text evidence="1">The sequence shown here is derived from an EMBL/GenBank/DDBJ whole genome shotgun (WGS) entry which is preliminary data.</text>
</comment>